<dbReference type="InterPro" id="IPR021133">
    <property type="entry name" value="HEAT_type_2"/>
</dbReference>
<protein>
    <recommendedName>
        <fullName evidence="6">TOG domain-containing protein</fullName>
    </recommendedName>
</protein>
<evidence type="ECO:0000256" key="2">
    <source>
        <dbReference type="ARBA" id="ARBA00022490"/>
    </source>
</evidence>
<feature type="domain" description="TOG" evidence="6">
    <location>
        <begin position="2"/>
        <end position="224"/>
    </location>
</feature>
<dbReference type="Pfam" id="PF24987">
    <property type="entry name" value="HEAT_EF3_N"/>
    <property type="match status" value="1"/>
</dbReference>
<dbReference type="InterPro" id="IPR024395">
    <property type="entry name" value="CLASP_N_dom"/>
</dbReference>
<evidence type="ECO:0000256" key="1">
    <source>
        <dbReference type="ARBA" id="ARBA00004245"/>
    </source>
</evidence>
<keyword evidence="4" id="KW-0206">Cytoskeleton</keyword>
<dbReference type="Pfam" id="PF21040">
    <property type="entry name" value="CEP104-like_TOG"/>
    <property type="match status" value="1"/>
</dbReference>
<dbReference type="AlphaFoldDB" id="A0A1R2C613"/>
<keyword evidence="3" id="KW-0677">Repeat</keyword>
<keyword evidence="8" id="KW-1185">Reference proteome</keyword>
<sequence>MEVLIEEASSNIISKKKQALETLLNEIRKNRGTLPISNFSRFFSIVKERLQESDLDLLSITLQICQEIIPNFGPDLESNFNSLLPIFIILTGDLRSGVGKTSTSILSLYIKTTRNLESVMLALIKYGLCHEDWKIRHKALMNIIPFINLDLSYTLNVQEMKKILERVIGLIKDSSAQVAESAKDVASGIKELCCDFNSVFGRLSLAYQQIFQEYCETIRGSAVLRGSFQRISEGTSKSILEGLEKPKAFVFQSSSLVGVASNISPAYLESSKNNLVFGFIPAELMQQLEDQENWRMRVSAVQELENLVVSLDSFTHVMPYMAILLRFLNKLLEDTNFKVSISALNIVKEIICIPGVSQQSNITQILPQCIKKLGDNKISVRQSTFKVLVCLIKNSKPRVISSVIMPSLCEALSSQNWHIREEVVIVLLASMLEEVDFDFLTIIPDLAKLLDDAKTKIRYVTTEAFAVLSHKHSATLLQILKPIVDETAIKALSTRFDFKALPILTEDYVEFPKTFPSSAPSISSPYITANTFTSPFIKTLESNEISKNNHESITPSTINSSMSPLINVKVKRLRPASETNFPIEDSSVKAPKKAFIMKNEKNERNSKMSYHGRFILKQTQEKGINEVANKTMIEGNSRTYQSSPVLSKPKPGESGVEEQPVYLSVEELKKVSNPEDALQKCIVAGSLENWIDQFEALNMLRRLLKHHQEVFLSQVTLHNICLDLIKWADSLRSSLSKNALIVIGEMCENLGRSIDSEITELLKVLIKKAIDTNLFISDQANVALESMCKYSNENKILNTLISLSNTSKNALSKAILAKSFSKIFKRLMYNISKCKDLDKILTILADYLSDASFDVRNNSKEAVIALSKGFPSDMDLERVLLRALPDASRKKIMEAIHSKTGDMRTLSPIKKSAHRDLRSSQMIEKYSRNLRTRSIGASQEAPELEGIQKIQGDMSSNEWKIRYNSIGTLQDLVIENAQILKSSQKLLTAIDIFCKGLSDSNLKVHIHTLNALKKVIPVLSKSLEPHLILLISSLLPGLGSANSSIREIAKEVANIIIQNCDPGAVIIPSTSAIHNANTRSRATLVALIIELIPKVYEKRPNVIIKNVIPAMIKLMDDTKIEIREECGKLFFKVYEVMSSEFFEHVPAGKMQKVLDIVNEGM</sequence>
<dbReference type="GO" id="GO:0000226">
    <property type="term" value="P:microtubule cytoskeleton organization"/>
    <property type="evidence" value="ECO:0007669"/>
    <property type="project" value="TreeGrafter"/>
</dbReference>
<dbReference type="SMART" id="SM01349">
    <property type="entry name" value="TOG"/>
    <property type="match status" value="4"/>
</dbReference>
<dbReference type="SUPFAM" id="SSF48371">
    <property type="entry name" value="ARM repeat"/>
    <property type="match status" value="2"/>
</dbReference>
<dbReference type="InterPro" id="IPR011989">
    <property type="entry name" value="ARM-like"/>
</dbReference>
<dbReference type="InterPro" id="IPR016024">
    <property type="entry name" value="ARM-type_fold"/>
</dbReference>
<evidence type="ECO:0000256" key="3">
    <source>
        <dbReference type="ARBA" id="ARBA00022737"/>
    </source>
</evidence>
<dbReference type="GO" id="GO:0031110">
    <property type="term" value="P:regulation of microtubule polymerization or depolymerization"/>
    <property type="evidence" value="ECO:0007669"/>
    <property type="project" value="UniProtKB-ARBA"/>
</dbReference>
<dbReference type="GO" id="GO:0008017">
    <property type="term" value="F:microtubule binding"/>
    <property type="evidence" value="ECO:0007669"/>
    <property type="project" value="TreeGrafter"/>
</dbReference>
<name>A0A1R2C613_9CILI</name>
<comment type="caution">
    <text evidence="7">The sequence shown here is derived from an EMBL/GenBank/DDBJ whole genome shotgun (WGS) entry which is preliminary data.</text>
</comment>
<dbReference type="GO" id="GO:1902903">
    <property type="term" value="P:regulation of supramolecular fiber organization"/>
    <property type="evidence" value="ECO:0007669"/>
    <property type="project" value="UniProtKB-ARBA"/>
</dbReference>
<proteinExistence type="predicted"/>
<dbReference type="Proteomes" id="UP000187209">
    <property type="component" value="Unassembled WGS sequence"/>
</dbReference>
<feature type="domain" description="TOG" evidence="6">
    <location>
        <begin position="667"/>
        <end position="906"/>
    </location>
</feature>
<dbReference type="PANTHER" id="PTHR21567:SF87">
    <property type="entry name" value="CRESCERIN-LIKE PROTEIN CHE-12"/>
    <property type="match status" value="1"/>
</dbReference>
<evidence type="ECO:0000256" key="5">
    <source>
        <dbReference type="PROSITE-ProRule" id="PRU00103"/>
    </source>
</evidence>
<dbReference type="PROSITE" id="PS50077">
    <property type="entry name" value="HEAT_REPEAT"/>
    <property type="match status" value="1"/>
</dbReference>
<dbReference type="OrthoDB" id="289408at2759"/>
<dbReference type="Pfam" id="PF12348">
    <property type="entry name" value="CLASP_N"/>
    <property type="match status" value="1"/>
</dbReference>
<dbReference type="PANTHER" id="PTHR21567">
    <property type="entry name" value="CLASP"/>
    <property type="match status" value="1"/>
</dbReference>
<reference evidence="7 8" key="1">
    <citation type="submission" date="2016-11" db="EMBL/GenBank/DDBJ databases">
        <title>The macronuclear genome of Stentor coeruleus: a giant cell with tiny introns.</title>
        <authorList>
            <person name="Slabodnick M."/>
            <person name="Ruby J.G."/>
            <person name="Reiff S.B."/>
            <person name="Swart E.C."/>
            <person name="Gosai S."/>
            <person name="Prabakaran S."/>
            <person name="Witkowska E."/>
            <person name="Larue G.E."/>
            <person name="Fisher S."/>
            <person name="Freeman R.M."/>
            <person name="Gunawardena J."/>
            <person name="Chu W."/>
            <person name="Stover N.A."/>
            <person name="Gregory B.D."/>
            <person name="Nowacki M."/>
            <person name="Derisi J."/>
            <person name="Roy S.W."/>
            <person name="Marshall W.F."/>
            <person name="Sood P."/>
        </authorList>
    </citation>
    <scope>NUCLEOTIDE SEQUENCE [LARGE SCALE GENOMIC DNA]</scope>
    <source>
        <strain evidence="7">WM001</strain>
    </source>
</reference>
<evidence type="ECO:0000313" key="8">
    <source>
        <dbReference type="Proteomes" id="UP000187209"/>
    </source>
</evidence>
<feature type="domain" description="TOG" evidence="6">
    <location>
        <begin position="936"/>
        <end position="1161"/>
    </location>
</feature>
<gene>
    <name evidence="7" type="ORF">SteCoe_14497</name>
</gene>
<dbReference type="GO" id="GO:0005881">
    <property type="term" value="C:cytoplasmic microtubule"/>
    <property type="evidence" value="ECO:0007669"/>
    <property type="project" value="TreeGrafter"/>
</dbReference>
<keyword evidence="2" id="KW-0963">Cytoplasm</keyword>
<feature type="repeat" description="HEAT" evidence="5">
    <location>
        <begin position="1107"/>
        <end position="1144"/>
    </location>
</feature>
<dbReference type="InterPro" id="IPR034085">
    <property type="entry name" value="TOG"/>
</dbReference>
<evidence type="ECO:0000259" key="6">
    <source>
        <dbReference type="SMART" id="SM01349"/>
    </source>
</evidence>
<dbReference type="Gene3D" id="1.25.10.10">
    <property type="entry name" value="Leucine-rich Repeat Variant"/>
    <property type="match status" value="4"/>
</dbReference>
<dbReference type="EMBL" id="MPUH01000270">
    <property type="protein sequence ID" value="OMJ84419.1"/>
    <property type="molecule type" value="Genomic_DNA"/>
</dbReference>
<evidence type="ECO:0000313" key="7">
    <source>
        <dbReference type="EMBL" id="OMJ84419.1"/>
    </source>
</evidence>
<comment type="subcellular location">
    <subcellularLocation>
        <location evidence="1">Cytoplasm</location>
        <location evidence="1">Cytoskeleton</location>
    </subcellularLocation>
</comment>
<accession>A0A1R2C613</accession>
<evidence type="ECO:0000256" key="4">
    <source>
        <dbReference type="ARBA" id="ARBA00023212"/>
    </source>
</evidence>
<organism evidence="7 8">
    <name type="scientific">Stentor coeruleus</name>
    <dbReference type="NCBI Taxonomy" id="5963"/>
    <lineage>
        <taxon>Eukaryota</taxon>
        <taxon>Sar</taxon>
        <taxon>Alveolata</taxon>
        <taxon>Ciliophora</taxon>
        <taxon>Postciliodesmatophora</taxon>
        <taxon>Heterotrichea</taxon>
        <taxon>Heterotrichida</taxon>
        <taxon>Stentoridae</taxon>
        <taxon>Stentor</taxon>
    </lineage>
</organism>
<feature type="domain" description="TOG" evidence="6">
    <location>
        <begin position="266"/>
        <end position="502"/>
    </location>
</feature>